<dbReference type="SUPFAM" id="SSF56935">
    <property type="entry name" value="Porins"/>
    <property type="match status" value="1"/>
</dbReference>
<evidence type="ECO:0000256" key="7">
    <source>
        <dbReference type="PROSITE-ProRule" id="PRU01360"/>
    </source>
</evidence>
<dbReference type="NCBIfam" id="TIGR04056">
    <property type="entry name" value="OMP_RagA_SusC"/>
    <property type="match status" value="1"/>
</dbReference>
<evidence type="ECO:0000259" key="9">
    <source>
        <dbReference type="Pfam" id="PF07715"/>
    </source>
</evidence>
<dbReference type="Gene3D" id="2.60.40.1120">
    <property type="entry name" value="Carboxypeptidase-like, regulatory domain"/>
    <property type="match status" value="1"/>
</dbReference>
<reference evidence="10" key="2">
    <citation type="submission" date="2020-09" db="EMBL/GenBank/DDBJ databases">
        <authorList>
            <person name="Sun Q."/>
            <person name="Zhou Y."/>
        </authorList>
    </citation>
    <scope>NUCLEOTIDE SEQUENCE</scope>
    <source>
        <strain evidence="10">CGMCC 1.15958</strain>
    </source>
</reference>
<dbReference type="FunFam" id="2.170.130.10:FF:000003">
    <property type="entry name" value="SusC/RagA family TonB-linked outer membrane protein"/>
    <property type="match status" value="1"/>
</dbReference>
<comment type="subcellular location">
    <subcellularLocation>
        <location evidence="1 7">Cell outer membrane</location>
        <topology evidence="1 7">Multi-pass membrane protein</topology>
    </subcellularLocation>
</comment>
<feature type="signal peptide" evidence="8">
    <location>
        <begin position="1"/>
        <end position="26"/>
    </location>
</feature>
<protein>
    <submittedName>
        <fullName evidence="10">SusC/RagA family TonB-linked outer membrane protein</fullName>
    </submittedName>
</protein>
<evidence type="ECO:0000256" key="8">
    <source>
        <dbReference type="SAM" id="SignalP"/>
    </source>
</evidence>
<evidence type="ECO:0000256" key="3">
    <source>
        <dbReference type="ARBA" id="ARBA00022452"/>
    </source>
</evidence>
<keyword evidence="6 7" id="KW-0998">Cell outer membrane</keyword>
<reference evidence="10" key="1">
    <citation type="journal article" date="2014" name="Int. J. Syst. Evol. Microbiol.">
        <title>Complete genome sequence of Corynebacterium casei LMG S-19264T (=DSM 44701T), isolated from a smear-ripened cheese.</title>
        <authorList>
            <consortium name="US DOE Joint Genome Institute (JGI-PGF)"/>
            <person name="Walter F."/>
            <person name="Albersmeier A."/>
            <person name="Kalinowski J."/>
            <person name="Ruckert C."/>
        </authorList>
    </citation>
    <scope>NUCLEOTIDE SEQUENCE</scope>
    <source>
        <strain evidence="10">CGMCC 1.15958</strain>
    </source>
</reference>
<dbReference type="InterPro" id="IPR039426">
    <property type="entry name" value="TonB-dep_rcpt-like"/>
</dbReference>
<dbReference type="EMBL" id="BMKK01000016">
    <property type="protein sequence ID" value="GGD80427.1"/>
    <property type="molecule type" value="Genomic_DNA"/>
</dbReference>
<organism evidence="10 11">
    <name type="scientific">Emticicia aquatilis</name>
    <dbReference type="NCBI Taxonomy" id="1537369"/>
    <lineage>
        <taxon>Bacteria</taxon>
        <taxon>Pseudomonadati</taxon>
        <taxon>Bacteroidota</taxon>
        <taxon>Cytophagia</taxon>
        <taxon>Cytophagales</taxon>
        <taxon>Leadbetterellaceae</taxon>
        <taxon>Emticicia</taxon>
    </lineage>
</organism>
<accession>A0A917DYS2</accession>
<dbReference type="Pfam" id="PF07715">
    <property type="entry name" value="Plug"/>
    <property type="match status" value="1"/>
</dbReference>
<sequence>MNRAAKSRLIYTVLALLCLISSYANAADITITGKVSDAEKGEGLPGVSITIKGTSRGATTDGKGDYSIKVPNKNAVLVFSFLGYETQEIEVGNQTIISVNMTADAKSLEEVVVVGYGTQKKVNLTGAVSTIDSKTIENRPSSNLANALQGTSPGLIITRSNGQPGSEGIGIQIRGASSANGSIEPLVILDGVTVPSNTLQSLNPNDVENISVLKDAAAAAIYGAQAAGGVILVTTKKAKAGKIKFAYLAQQGTDWSINVPERMSLLEEAEFSNLARKNSGSGPEYSDVDIQRIKDGVPYVVNPADTTTWLFYNQTPLTDQVLRKYSSMTTQNLSISGGTEKLNFLLSGGYYGKSGIFKIGPDGYQRYNVRLNLGAQLSKIFSIDTRLSYTKDKQEAASGGLNGQGLMYEIYRLRTRTPFFTPDGQYNGAGSAATVYARLESGGYNNYKRDYFDGTVTLKAANIVKGLTLRGVVGTQYRIGDRTNFARTVPLWGRGKILSYINQVNSYTLTDELTNNTNLQFLANYDIKVGAKHNFGILAGYNYEDFRFENMVAGATNLVSNDLPTLNLGDDKTKTNSQSIGTNASQSVFSRFNYNYDGKYLLEATIRRDENSKLAPDLRIKVFPSASAGWNIHREAFMKDVNFISELKLRASWGRLGGALGGSTIGNYDYLSQLSRGSALVLGDSRASYLFQSSIPSQALSWETIETTNVGFDLGLFKNKLTINGDYYVKYNRNMLTPQNLPAVIGIGTPRKNNGELKSWGWELEARYRGQIGKDFSYNIAANLSDNQNKLINFAGRNIVSAGTNSIVEGYPLNSVFGYKTDGYFQTADEVKAWAFQDNRTGAGDVKYLDLNGDAKINVGKGNTSDFGDLVYLGTTQPRYVFGTTLGFNYKGFDFTAFIQGVGKRSFRPETETIAPLLVTWKQALGIHRDYWTPENPDALYPRPYTGGTHNYRVSDKWLLNGQYARLKNLQIGYTIPESLSNRVKISRARVFFSAQDILTFSRLGNFKGYFDPEQRDNIENDYPFFATASVGINLNF</sequence>
<evidence type="ECO:0000313" key="10">
    <source>
        <dbReference type="EMBL" id="GGD80427.1"/>
    </source>
</evidence>
<dbReference type="InterPro" id="IPR037066">
    <property type="entry name" value="Plug_dom_sf"/>
</dbReference>
<evidence type="ECO:0000256" key="6">
    <source>
        <dbReference type="ARBA" id="ARBA00023237"/>
    </source>
</evidence>
<evidence type="ECO:0000256" key="2">
    <source>
        <dbReference type="ARBA" id="ARBA00022448"/>
    </source>
</evidence>
<keyword evidence="5 7" id="KW-0472">Membrane</keyword>
<keyword evidence="11" id="KW-1185">Reference proteome</keyword>
<dbReference type="InterPro" id="IPR036942">
    <property type="entry name" value="Beta-barrel_TonB_sf"/>
</dbReference>
<name>A0A917DYS2_9BACT</name>
<keyword evidence="3 7" id="KW-1134">Transmembrane beta strand</keyword>
<evidence type="ECO:0000256" key="4">
    <source>
        <dbReference type="ARBA" id="ARBA00022692"/>
    </source>
</evidence>
<dbReference type="InterPro" id="IPR008969">
    <property type="entry name" value="CarboxyPept-like_regulatory"/>
</dbReference>
<feature type="chain" id="PRO_5037471157" evidence="8">
    <location>
        <begin position="27"/>
        <end position="1037"/>
    </location>
</feature>
<keyword evidence="8" id="KW-0732">Signal</keyword>
<dbReference type="NCBIfam" id="TIGR04057">
    <property type="entry name" value="SusC_RagA_signa"/>
    <property type="match status" value="1"/>
</dbReference>
<evidence type="ECO:0000256" key="5">
    <source>
        <dbReference type="ARBA" id="ARBA00023136"/>
    </source>
</evidence>
<feature type="domain" description="TonB-dependent receptor plug" evidence="9">
    <location>
        <begin position="121"/>
        <end position="230"/>
    </location>
</feature>
<dbReference type="PROSITE" id="PS52016">
    <property type="entry name" value="TONB_DEPENDENT_REC_3"/>
    <property type="match status" value="1"/>
</dbReference>
<proteinExistence type="inferred from homology"/>
<gene>
    <name evidence="10" type="ORF">GCM10011514_50630</name>
</gene>
<dbReference type="AlphaFoldDB" id="A0A917DYS2"/>
<dbReference type="InterPro" id="IPR023996">
    <property type="entry name" value="TonB-dep_OMP_SusC/RagA"/>
</dbReference>
<comment type="caution">
    <text evidence="10">The sequence shown here is derived from an EMBL/GenBank/DDBJ whole genome shotgun (WGS) entry which is preliminary data.</text>
</comment>
<evidence type="ECO:0000256" key="1">
    <source>
        <dbReference type="ARBA" id="ARBA00004571"/>
    </source>
</evidence>
<keyword evidence="2 7" id="KW-0813">Transport</keyword>
<dbReference type="GO" id="GO:0009279">
    <property type="term" value="C:cell outer membrane"/>
    <property type="evidence" value="ECO:0007669"/>
    <property type="project" value="UniProtKB-SubCell"/>
</dbReference>
<dbReference type="Gene3D" id="2.170.130.10">
    <property type="entry name" value="TonB-dependent receptor, plug domain"/>
    <property type="match status" value="1"/>
</dbReference>
<dbReference type="Pfam" id="PF13715">
    <property type="entry name" value="CarbopepD_reg_2"/>
    <property type="match status" value="1"/>
</dbReference>
<dbReference type="InterPro" id="IPR023997">
    <property type="entry name" value="TonB-dep_OMP_SusC/RagA_CS"/>
</dbReference>
<dbReference type="SUPFAM" id="SSF49464">
    <property type="entry name" value="Carboxypeptidase regulatory domain-like"/>
    <property type="match status" value="1"/>
</dbReference>
<comment type="similarity">
    <text evidence="7">Belongs to the TonB-dependent receptor family.</text>
</comment>
<dbReference type="Proteomes" id="UP000609064">
    <property type="component" value="Unassembled WGS sequence"/>
</dbReference>
<keyword evidence="4 7" id="KW-0812">Transmembrane</keyword>
<dbReference type="Gene3D" id="2.40.170.20">
    <property type="entry name" value="TonB-dependent receptor, beta-barrel domain"/>
    <property type="match status" value="1"/>
</dbReference>
<evidence type="ECO:0000313" key="11">
    <source>
        <dbReference type="Proteomes" id="UP000609064"/>
    </source>
</evidence>
<dbReference type="InterPro" id="IPR012910">
    <property type="entry name" value="Plug_dom"/>
</dbReference>